<name>A0A5C5WMW7_9PLAN</name>
<dbReference type="PANTHER" id="PTHR48098:SF1">
    <property type="entry name" value="DIACYLGLYCEROL ACYLTRANSFERASE_MYCOLYLTRANSFERASE AG85A"/>
    <property type="match status" value="1"/>
</dbReference>
<dbReference type="RefSeq" id="WP_146510725.1">
    <property type="nucleotide sequence ID" value="NZ_SIHI01000009.1"/>
</dbReference>
<dbReference type="AlphaFoldDB" id="A0A5C5WMW7"/>
<gene>
    <name evidence="3" type="ORF">KOR42_32500</name>
</gene>
<dbReference type="PANTHER" id="PTHR48098">
    <property type="entry name" value="ENTEROCHELIN ESTERASE-RELATED"/>
    <property type="match status" value="1"/>
</dbReference>
<dbReference type="InterPro" id="IPR050583">
    <property type="entry name" value="Mycobacterial_A85_antigen"/>
</dbReference>
<keyword evidence="3" id="KW-0378">Hydrolase</keyword>
<dbReference type="SUPFAM" id="SSF53474">
    <property type="entry name" value="alpha/beta-Hydrolases"/>
    <property type="match status" value="1"/>
</dbReference>
<dbReference type="Proteomes" id="UP000317243">
    <property type="component" value="Unassembled WGS sequence"/>
</dbReference>
<protein>
    <submittedName>
        <fullName evidence="3">Endo-1,4-beta-xylanase/feruloyl esterase</fullName>
    </submittedName>
</protein>
<dbReference type="Pfam" id="PF00756">
    <property type="entry name" value="Esterase"/>
    <property type="match status" value="1"/>
</dbReference>
<evidence type="ECO:0000313" key="4">
    <source>
        <dbReference type="Proteomes" id="UP000317243"/>
    </source>
</evidence>
<keyword evidence="3" id="KW-0858">Xylan degradation</keyword>
<evidence type="ECO:0000313" key="3">
    <source>
        <dbReference type="EMBL" id="TWT51967.1"/>
    </source>
</evidence>
<keyword evidence="2" id="KW-0732">Signal</keyword>
<proteinExistence type="predicted"/>
<dbReference type="OrthoDB" id="9777383at2"/>
<feature type="region of interest" description="Disordered" evidence="1">
    <location>
        <begin position="191"/>
        <end position="211"/>
    </location>
</feature>
<feature type="signal peptide" evidence="2">
    <location>
        <begin position="1"/>
        <end position="21"/>
    </location>
</feature>
<evidence type="ECO:0000256" key="2">
    <source>
        <dbReference type="SAM" id="SignalP"/>
    </source>
</evidence>
<reference evidence="3 4" key="1">
    <citation type="submission" date="2019-02" db="EMBL/GenBank/DDBJ databases">
        <title>Deep-cultivation of Planctomycetes and their phenomic and genomic characterization uncovers novel biology.</title>
        <authorList>
            <person name="Wiegand S."/>
            <person name="Jogler M."/>
            <person name="Boedeker C."/>
            <person name="Pinto D."/>
            <person name="Vollmers J."/>
            <person name="Rivas-Marin E."/>
            <person name="Kohn T."/>
            <person name="Peeters S.H."/>
            <person name="Heuer A."/>
            <person name="Rast P."/>
            <person name="Oberbeckmann S."/>
            <person name="Bunk B."/>
            <person name="Jeske O."/>
            <person name="Meyerdierks A."/>
            <person name="Storesund J.E."/>
            <person name="Kallscheuer N."/>
            <person name="Luecker S."/>
            <person name="Lage O.M."/>
            <person name="Pohl T."/>
            <person name="Merkel B.J."/>
            <person name="Hornburger P."/>
            <person name="Mueller R.-W."/>
            <person name="Bruemmer F."/>
            <person name="Labrenz M."/>
            <person name="Spormann A.M."/>
            <person name="Op Den Camp H."/>
            <person name="Overmann J."/>
            <person name="Amann R."/>
            <person name="Jetten M.S.M."/>
            <person name="Mascher T."/>
            <person name="Medema M.H."/>
            <person name="Devos D.P."/>
            <person name="Kaster A.-K."/>
            <person name="Ovreas L."/>
            <person name="Rohde M."/>
            <person name="Galperin M.Y."/>
            <person name="Jogler C."/>
        </authorList>
    </citation>
    <scope>NUCLEOTIDE SEQUENCE [LARGE SCALE GENOMIC DNA]</scope>
    <source>
        <strain evidence="3 4">KOR42</strain>
    </source>
</reference>
<keyword evidence="4" id="KW-1185">Reference proteome</keyword>
<dbReference type="InterPro" id="IPR029058">
    <property type="entry name" value="AB_hydrolase_fold"/>
</dbReference>
<sequence length="308" mass="34187" precursor="true">MSTRYSMAFVFSLLFATTVFAQQPAKKKAQRPFQWVNALPAEVSKALHHETFHSSANGVDVGYCILLPPSYNKPGSEQRRYPVIYWLHGGRPGSETKNISMSSIYEDAMKDGTLPELIVVFPNGGKLSHYDHEGFLGETAFRELVDHVDSEYRTVADRSGRAIEGFSQGGRGTARYLFKYPELFCSAAPLGGGQQHEKRISENSGKESEALTIQPATNNTWDLAEAYAKRSSGPEVKIFVAVGEEDDNAQGNREWSQHLNDLGIDHTFVVVPGVPHSSKKMYAKIGRDILNFHAKNFRANGSLQQDSN</sequence>
<dbReference type="EMBL" id="SIHI01000009">
    <property type="protein sequence ID" value="TWT51967.1"/>
    <property type="molecule type" value="Genomic_DNA"/>
</dbReference>
<keyword evidence="3" id="KW-0326">Glycosidase</keyword>
<dbReference type="GO" id="GO:0016747">
    <property type="term" value="F:acyltransferase activity, transferring groups other than amino-acyl groups"/>
    <property type="evidence" value="ECO:0007669"/>
    <property type="project" value="TreeGrafter"/>
</dbReference>
<feature type="compositionally biased region" description="Basic and acidic residues" evidence="1">
    <location>
        <begin position="195"/>
        <end position="209"/>
    </location>
</feature>
<evidence type="ECO:0000256" key="1">
    <source>
        <dbReference type="SAM" id="MobiDB-lite"/>
    </source>
</evidence>
<comment type="caution">
    <text evidence="3">The sequence shown here is derived from an EMBL/GenBank/DDBJ whole genome shotgun (WGS) entry which is preliminary data.</text>
</comment>
<keyword evidence="3" id="KW-0624">Polysaccharide degradation</keyword>
<dbReference type="InterPro" id="IPR000801">
    <property type="entry name" value="Esterase-like"/>
</dbReference>
<accession>A0A5C5WMW7</accession>
<dbReference type="GO" id="GO:0045493">
    <property type="term" value="P:xylan catabolic process"/>
    <property type="evidence" value="ECO:0007669"/>
    <property type="project" value="UniProtKB-KW"/>
</dbReference>
<dbReference type="GO" id="GO:0016798">
    <property type="term" value="F:hydrolase activity, acting on glycosyl bonds"/>
    <property type="evidence" value="ECO:0007669"/>
    <property type="project" value="UniProtKB-KW"/>
</dbReference>
<organism evidence="3 4">
    <name type="scientific">Thalassoglobus neptunius</name>
    <dbReference type="NCBI Taxonomy" id="1938619"/>
    <lineage>
        <taxon>Bacteria</taxon>
        <taxon>Pseudomonadati</taxon>
        <taxon>Planctomycetota</taxon>
        <taxon>Planctomycetia</taxon>
        <taxon>Planctomycetales</taxon>
        <taxon>Planctomycetaceae</taxon>
        <taxon>Thalassoglobus</taxon>
    </lineage>
</organism>
<feature type="chain" id="PRO_5022844649" evidence="2">
    <location>
        <begin position="22"/>
        <end position="308"/>
    </location>
</feature>
<dbReference type="Gene3D" id="3.40.50.1820">
    <property type="entry name" value="alpha/beta hydrolase"/>
    <property type="match status" value="1"/>
</dbReference>
<keyword evidence="3" id="KW-0119">Carbohydrate metabolism</keyword>